<feature type="compositionally biased region" description="Pro residues" evidence="1">
    <location>
        <begin position="71"/>
        <end position="82"/>
    </location>
</feature>
<keyword evidence="2" id="KW-1185">Reference proteome</keyword>
<evidence type="ECO:0000313" key="2">
    <source>
        <dbReference type="Proteomes" id="UP000694857"/>
    </source>
</evidence>
<dbReference type="OrthoDB" id="10663301at2759"/>
<feature type="compositionally biased region" description="Low complexity" evidence="1">
    <location>
        <begin position="18"/>
        <end position="30"/>
    </location>
</feature>
<feature type="compositionally biased region" description="Basic and acidic residues" evidence="1">
    <location>
        <begin position="96"/>
        <end position="108"/>
    </location>
</feature>
<proteinExistence type="predicted"/>
<feature type="region of interest" description="Disordered" evidence="1">
    <location>
        <begin position="203"/>
        <end position="227"/>
    </location>
</feature>
<dbReference type="Proteomes" id="UP000694857">
    <property type="component" value="Chromosome 5"/>
</dbReference>
<feature type="region of interest" description="Disordered" evidence="1">
    <location>
        <begin position="126"/>
        <end position="170"/>
    </location>
</feature>
<dbReference type="AlphaFoldDB" id="A0A8B8XH33"/>
<evidence type="ECO:0000313" key="3">
    <source>
        <dbReference type="RefSeq" id="XP_036709037.1"/>
    </source>
</evidence>
<dbReference type="RefSeq" id="XP_036709037.1">
    <property type="nucleotide sequence ID" value="XM_036853142.1"/>
</dbReference>
<dbReference type="KEGG" id="bmus:118895693"/>
<accession>A0A8B8XH33</accession>
<feature type="region of interest" description="Disordered" evidence="1">
    <location>
        <begin position="1"/>
        <end position="114"/>
    </location>
</feature>
<reference evidence="3" key="1">
    <citation type="submission" date="2025-08" db="UniProtKB">
        <authorList>
            <consortium name="RefSeq"/>
        </authorList>
    </citation>
    <scope>IDENTIFICATION</scope>
    <source>
        <tissue evidence="3">Epidermis and Blubber</tissue>
    </source>
</reference>
<evidence type="ECO:0000256" key="1">
    <source>
        <dbReference type="SAM" id="MobiDB-lite"/>
    </source>
</evidence>
<feature type="compositionally biased region" description="Basic and acidic residues" evidence="1">
    <location>
        <begin position="203"/>
        <end position="212"/>
    </location>
</feature>
<protein>
    <submittedName>
        <fullName evidence="3">Translation initiation factor IF-2-like</fullName>
    </submittedName>
</protein>
<dbReference type="GeneID" id="118895693"/>
<gene>
    <name evidence="3" type="primary">LOC118895693</name>
</gene>
<organism evidence="2 3">
    <name type="scientific">Balaenoptera musculus</name>
    <name type="common">Blue whale</name>
    <dbReference type="NCBI Taxonomy" id="9771"/>
    <lineage>
        <taxon>Eukaryota</taxon>
        <taxon>Metazoa</taxon>
        <taxon>Chordata</taxon>
        <taxon>Craniata</taxon>
        <taxon>Vertebrata</taxon>
        <taxon>Euteleostomi</taxon>
        <taxon>Mammalia</taxon>
        <taxon>Eutheria</taxon>
        <taxon>Laurasiatheria</taxon>
        <taxon>Artiodactyla</taxon>
        <taxon>Whippomorpha</taxon>
        <taxon>Cetacea</taxon>
        <taxon>Mysticeti</taxon>
        <taxon>Balaenopteridae</taxon>
        <taxon>Balaenoptera</taxon>
    </lineage>
</organism>
<sequence>MGRQVGSRAHRRALPGTRAPARPLASPPARCGGGERLHQGAARGARVTTKPPRAAGEDGEDAGTASSILAPAPPPSASPRPQTPRLFAPQPGRGPRWREVREAEKEGEREEEEVVWLSPGIRLGAGQGCGRRQLIRPRGSGRGGLGRGCSHSAHPGSGPPPSLAAQSPRGHRALTLRVGAARTLGEAQLPAGRTIRTLRMNDDSAAHQERARVTPASADANPPRALRAEPGRSGWLWGNLLGTGWRALGPTPIPAARTSVGGGVCVCVCACVCARARTLYVCLWLTLRRLAPPLFPRNVFQGSRLGARDPGRKWTQPMVVDVFVSCIPRASHAPNVSPPVTPPPLHSMEIFR</sequence>
<name>A0A8B8XH33_BALMU</name>